<evidence type="ECO:0000313" key="8">
    <source>
        <dbReference type="EMBL" id="ATI42299.1"/>
    </source>
</evidence>
<keyword evidence="9" id="KW-1185">Reference proteome</keyword>
<keyword evidence="5 6" id="KW-0472">Membrane</keyword>
<evidence type="ECO:0000256" key="5">
    <source>
        <dbReference type="ARBA" id="ARBA00023136"/>
    </source>
</evidence>
<reference evidence="8 9" key="1">
    <citation type="submission" date="2017-05" db="EMBL/GenBank/DDBJ databases">
        <title>Comparative genomic and metabolic analysis of manganese-oxidizing mechanisms in Celeribater manganoxidans DY25T: its adaption to the environment of polymetallic nodule.</title>
        <authorList>
            <person name="Wang X."/>
        </authorList>
    </citation>
    <scope>NUCLEOTIDE SEQUENCE [LARGE SCALE GENOMIC DNA]</scope>
    <source>
        <strain evidence="8 9">DY25</strain>
    </source>
</reference>
<dbReference type="PANTHER" id="PTHR36115">
    <property type="entry name" value="PROLINE-RICH ANTIGEN HOMOLOG-RELATED"/>
    <property type="match status" value="1"/>
</dbReference>
<comment type="subcellular location">
    <subcellularLocation>
        <location evidence="1">Cell membrane</location>
        <topology evidence="1">Multi-pass membrane protein</topology>
    </subcellularLocation>
</comment>
<protein>
    <recommendedName>
        <fullName evidence="7">RDD domain-containing protein</fullName>
    </recommendedName>
</protein>
<keyword evidence="2" id="KW-1003">Cell membrane</keyword>
<evidence type="ECO:0000256" key="2">
    <source>
        <dbReference type="ARBA" id="ARBA00022475"/>
    </source>
</evidence>
<dbReference type="RefSeq" id="WP_097373492.1">
    <property type="nucleotide sequence ID" value="NZ_CP021404.1"/>
</dbReference>
<accession>A0A291M016</accession>
<evidence type="ECO:0000256" key="6">
    <source>
        <dbReference type="SAM" id="Phobius"/>
    </source>
</evidence>
<keyword evidence="4 6" id="KW-1133">Transmembrane helix</keyword>
<dbReference type="AlphaFoldDB" id="A0A291M016"/>
<dbReference type="Pfam" id="PF06271">
    <property type="entry name" value="RDD"/>
    <property type="match status" value="1"/>
</dbReference>
<feature type="transmembrane region" description="Helical" evidence="6">
    <location>
        <begin position="37"/>
        <end position="62"/>
    </location>
</feature>
<evidence type="ECO:0000256" key="3">
    <source>
        <dbReference type="ARBA" id="ARBA00022692"/>
    </source>
</evidence>
<proteinExistence type="predicted"/>
<gene>
    <name evidence="8" type="ORF">CBW24_09935</name>
</gene>
<evidence type="ECO:0000313" key="9">
    <source>
        <dbReference type="Proteomes" id="UP000219050"/>
    </source>
</evidence>
<dbReference type="Proteomes" id="UP000219050">
    <property type="component" value="Chromosome"/>
</dbReference>
<feature type="transmembrane region" description="Helical" evidence="6">
    <location>
        <begin position="108"/>
        <end position="130"/>
    </location>
</feature>
<dbReference type="OrthoDB" id="7270324at2"/>
<evidence type="ECO:0000256" key="4">
    <source>
        <dbReference type="ARBA" id="ARBA00022989"/>
    </source>
</evidence>
<dbReference type="EMBL" id="CP021404">
    <property type="protein sequence ID" value="ATI42299.1"/>
    <property type="molecule type" value="Genomic_DNA"/>
</dbReference>
<feature type="domain" description="RDD" evidence="7">
    <location>
        <begin position="26"/>
        <end position="141"/>
    </location>
</feature>
<evidence type="ECO:0000256" key="1">
    <source>
        <dbReference type="ARBA" id="ARBA00004651"/>
    </source>
</evidence>
<dbReference type="KEGG" id="cmag:CBW24_09935"/>
<organism evidence="8 9">
    <name type="scientific">Pacificitalea manganoxidans</name>
    <dbReference type="NCBI Taxonomy" id="1411902"/>
    <lineage>
        <taxon>Bacteria</taxon>
        <taxon>Pseudomonadati</taxon>
        <taxon>Pseudomonadota</taxon>
        <taxon>Alphaproteobacteria</taxon>
        <taxon>Rhodobacterales</taxon>
        <taxon>Paracoccaceae</taxon>
        <taxon>Pacificitalea</taxon>
    </lineage>
</organism>
<evidence type="ECO:0000259" key="7">
    <source>
        <dbReference type="Pfam" id="PF06271"/>
    </source>
</evidence>
<dbReference type="GO" id="GO:0005886">
    <property type="term" value="C:plasma membrane"/>
    <property type="evidence" value="ECO:0007669"/>
    <property type="project" value="UniProtKB-SubCell"/>
</dbReference>
<dbReference type="InterPro" id="IPR051791">
    <property type="entry name" value="Pra-immunoreactive"/>
</dbReference>
<name>A0A291M016_9RHOB</name>
<sequence length="153" mass="16954">MTDMMTNALWGLPDPDTASEFYDDVPTKRFLAWLVDLVVIGLLVAITTVLTVFIGLFFLPLLWLGIGFAYRVITMARGSATLGQRLLSLEFRNHRGERFGFGEAVLHVLLYTVSWSFVIPQVISVITILASPRTQSLYDMVQGTAAINRAAGD</sequence>
<dbReference type="PANTHER" id="PTHR36115:SF4">
    <property type="entry name" value="MEMBRANE PROTEIN"/>
    <property type="match status" value="1"/>
</dbReference>
<keyword evidence="3 6" id="KW-0812">Transmembrane</keyword>
<dbReference type="InterPro" id="IPR010432">
    <property type="entry name" value="RDD"/>
</dbReference>